<evidence type="ECO:0000256" key="8">
    <source>
        <dbReference type="SAM" id="MobiDB-lite"/>
    </source>
</evidence>
<dbReference type="Proteomes" id="UP000284057">
    <property type="component" value="Unassembled WGS sequence"/>
</dbReference>
<reference evidence="10 11" key="1">
    <citation type="submission" date="2018-09" db="EMBL/GenBank/DDBJ databases">
        <title>Isolation, diversity and antifungal activity of actinobacteria from wheat.</title>
        <authorList>
            <person name="Han C."/>
        </authorList>
    </citation>
    <scope>NUCLEOTIDE SEQUENCE [LARGE SCALE GENOMIC DNA]</scope>
    <source>
        <strain evidence="10 11">NEAU-YY265</strain>
    </source>
</reference>
<dbReference type="GO" id="GO:0005886">
    <property type="term" value="C:plasma membrane"/>
    <property type="evidence" value="ECO:0007669"/>
    <property type="project" value="UniProtKB-SubCell"/>
</dbReference>
<evidence type="ECO:0000256" key="7">
    <source>
        <dbReference type="RuleBase" id="RU363032"/>
    </source>
</evidence>
<keyword evidence="3" id="KW-1003">Cell membrane</keyword>
<organism evidence="10 11">
    <name type="scientific">Jiangella rhizosphaerae</name>
    <dbReference type="NCBI Taxonomy" id="2293569"/>
    <lineage>
        <taxon>Bacteria</taxon>
        <taxon>Bacillati</taxon>
        <taxon>Actinomycetota</taxon>
        <taxon>Actinomycetes</taxon>
        <taxon>Jiangellales</taxon>
        <taxon>Jiangellaceae</taxon>
        <taxon>Jiangella</taxon>
    </lineage>
</organism>
<feature type="transmembrane region" description="Helical" evidence="7">
    <location>
        <begin position="177"/>
        <end position="200"/>
    </location>
</feature>
<evidence type="ECO:0000256" key="6">
    <source>
        <dbReference type="ARBA" id="ARBA00023136"/>
    </source>
</evidence>
<keyword evidence="2 7" id="KW-0813">Transport</keyword>
<dbReference type="PANTHER" id="PTHR43744:SF12">
    <property type="entry name" value="ABC TRANSPORTER PERMEASE PROTEIN MG189-RELATED"/>
    <property type="match status" value="1"/>
</dbReference>
<feature type="transmembrane region" description="Helical" evidence="7">
    <location>
        <begin position="281"/>
        <end position="302"/>
    </location>
</feature>
<accession>A0A418KNU5</accession>
<dbReference type="EMBL" id="QUAL01000159">
    <property type="protein sequence ID" value="RIQ20763.1"/>
    <property type="molecule type" value="Genomic_DNA"/>
</dbReference>
<dbReference type="InterPro" id="IPR035906">
    <property type="entry name" value="MetI-like_sf"/>
</dbReference>
<evidence type="ECO:0000313" key="11">
    <source>
        <dbReference type="Proteomes" id="UP000284057"/>
    </source>
</evidence>
<dbReference type="AlphaFoldDB" id="A0A418KNU5"/>
<feature type="region of interest" description="Disordered" evidence="8">
    <location>
        <begin position="1"/>
        <end position="30"/>
    </location>
</feature>
<feature type="transmembrane region" description="Helical" evidence="7">
    <location>
        <begin position="135"/>
        <end position="157"/>
    </location>
</feature>
<keyword evidence="11" id="KW-1185">Reference proteome</keyword>
<evidence type="ECO:0000256" key="4">
    <source>
        <dbReference type="ARBA" id="ARBA00022692"/>
    </source>
</evidence>
<comment type="similarity">
    <text evidence="7">Belongs to the binding-protein-dependent transport system permease family.</text>
</comment>
<evidence type="ECO:0000256" key="3">
    <source>
        <dbReference type="ARBA" id="ARBA00022475"/>
    </source>
</evidence>
<keyword evidence="4 7" id="KW-0812">Transmembrane</keyword>
<proteinExistence type="inferred from homology"/>
<comment type="caution">
    <text evidence="10">The sequence shown here is derived from an EMBL/GenBank/DDBJ whole genome shotgun (WGS) entry which is preliminary data.</text>
</comment>
<evidence type="ECO:0000256" key="2">
    <source>
        <dbReference type="ARBA" id="ARBA00022448"/>
    </source>
</evidence>
<dbReference type="Gene3D" id="1.10.3720.10">
    <property type="entry name" value="MetI-like"/>
    <property type="match status" value="1"/>
</dbReference>
<feature type="transmembrane region" description="Helical" evidence="7">
    <location>
        <begin position="37"/>
        <end position="62"/>
    </location>
</feature>
<comment type="subcellular location">
    <subcellularLocation>
        <location evidence="1 7">Cell membrane</location>
        <topology evidence="1 7">Multi-pass membrane protein</topology>
    </subcellularLocation>
</comment>
<evidence type="ECO:0000313" key="10">
    <source>
        <dbReference type="EMBL" id="RIQ20763.1"/>
    </source>
</evidence>
<dbReference type="GO" id="GO:0055085">
    <property type="term" value="P:transmembrane transport"/>
    <property type="evidence" value="ECO:0007669"/>
    <property type="project" value="InterPro"/>
</dbReference>
<feature type="transmembrane region" description="Helical" evidence="7">
    <location>
        <begin position="99"/>
        <end position="123"/>
    </location>
</feature>
<feature type="domain" description="ABC transmembrane type-1" evidence="9">
    <location>
        <begin position="100"/>
        <end position="302"/>
    </location>
</feature>
<keyword evidence="6 7" id="KW-0472">Membrane</keyword>
<protein>
    <submittedName>
        <fullName evidence="10">Carbohydrate ABC transporter permease</fullName>
    </submittedName>
</protein>
<sequence>MTTTQAPPRVSGDGPGRGGGRRGRHDRLPGVGAGEKAVGLINGGFLLLWGLITALPLLWAILSSFKTNGEFRVDPLGLPSGVEWDNFSRAWSAANIGQYFLNSVIVVSISLTLTMLFGAMGAYVLARYDFPGNRFVYYLFVGGLILPVFLALVPMFFVVRNLGSLPVIGQFLGLNSYLSLALVYVAFSMPFTVFFLTAFFRTLPNSVAEAGIMDGCSHFSLFWKVMLPMARPGMISLALFNFLGHWNQYVLPLVIMQDGDKRVLAQGLGTLAANTGFRADWTALFAGLVIALLPVLIVYIIFQKQVQAGLTAGVLK</sequence>
<dbReference type="RefSeq" id="WP_119660983.1">
    <property type="nucleotide sequence ID" value="NZ_QUAL01000159.1"/>
</dbReference>
<name>A0A418KNU5_9ACTN</name>
<evidence type="ECO:0000256" key="5">
    <source>
        <dbReference type="ARBA" id="ARBA00022989"/>
    </source>
</evidence>
<dbReference type="SUPFAM" id="SSF161098">
    <property type="entry name" value="MetI-like"/>
    <property type="match status" value="1"/>
</dbReference>
<dbReference type="CDD" id="cd06261">
    <property type="entry name" value="TM_PBP2"/>
    <property type="match status" value="1"/>
</dbReference>
<dbReference type="OrthoDB" id="61122at2"/>
<dbReference type="PANTHER" id="PTHR43744">
    <property type="entry name" value="ABC TRANSPORTER PERMEASE PROTEIN MG189-RELATED-RELATED"/>
    <property type="match status" value="1"/>
</dbReference>
<keyword evidence="5 7" id="KW-1133">Transmembrane helix</keyword>
<evidence type="ECO:0000256" key="1">
    <source>
        <dbReference type="ARBA" id="ARBA00004651"/>
    </source>
</evidence>
<dbReference type="Pfam" id="PF00528">
    <property type="entry name" value="BPD_transp_1"/>
    <property type="match status" value="1"/>
</dbReference>
<dbReference type="InterPro" id="IPR000515">
    <property type="entry name" value="MetI-like"/>
</dbReference>
<dbReference type="PROSITE" id="PS50928">
    <property type="entry name" value="ABC_TM1"/>
    <property type="match status" value="1"/>
</dbReference>
<evidence type="ECO:0000259" key="9">
    <source>
        <dbReference type="PROSITE" id="PS50928"/>
    </source>
</evidence>
<gene>
    <name evidence="10" type="ORF">DY240_16720</name>
</gene>